<dbReference type="InterPro" id="IPR036736">
    <property type="entry name" value="ACP-like_sf"/>
</dbReference>
<evidence type="ECO:0000256" key="4">
    <source>
        <dbReference type="ARBA" id="ARBA00022553"/>
    </source>
</evidence>
<dbReference type="GO" id="GO:0009366">
    <property type="term" value="C:enterobactin synthetase complex"/>
    <property type="evidence" value="ECO:0007669"/>
    <property type="project" value="TreeGrafter"/>
</dbReference>
<dbReference type="EMBL" id="RCTY01000014">
    <property type="protein sequence ID" value="ROU08276.1"/>
    <property type="molecule type" value="Genomic_DNA"/>
</dbReference>
<dbReference type="FunFam" id="3.40.50.980:FF:000001">
    <property type="entry name" value="Non-ribosomal peptide synthetase"/>
    <property type="match status" value="1"/>
</dbReference>
<evidence type="ECO:0000313" key="7">
    <source>
        <dbReference type="Proteomes" id="UP000275910"/>
    </source>
</evidence>
<name>A0A3N2RLQ4_LYSEN</name>
<protein>
    <submittedName>
        <fullName evidence="6">Amino acid adenylation domain-containing protein</fullName>
    </submittedName>
</protein>
<dbReference type="PANTHER" id="PTHR45527:SF1">
    <property type="entry name" value="FATTY ACID SYNTHASE"/>
    <property type="match status" value="1"/>
</dbReference>
<dbReference type="InterPro" id="IPR010071">
    <property type="entry name" value="AA_adenyl_dom"/>
</dbReference>
<dbReference type="GO" id="GO:0031177">
    <property type="term" value="F:phosphopantetheine binding"/>
    <property type="evidence" value="ECO:0007669"/>
    <property type="project" value="InterPro"/>
</dbReference>
<comment type="caution">
    <text evidence="6">The sequence shown here is derived from an EMBL/GenBank/DDBJ whole genome shotgun (WGS) entry which is preliminary data.</text>
</comment>
<dbReference type="FunFam" id="2.30.38.10:FF:000001">
    <property type="entry name" value="Non-ribosomal peptide synthetase PvdI"/>
    <property type="match status" value="1"/>
</dbReference>
<dbReference type="PROSITE" id="PS00012">
    <property type="entry name" value="PHOSPHOPANTETHEINE"/>
    <property type="match status" value="1"/>
</dbReference>
<dbReference type="Pfam" id="PF13193">
    <property type="entry name" value="AMP-binding_C"/>
    <property type="match status" value="1"/>
</dbReference>
<dbReference type="GO" id="GO:0047527">
    <property type="term" value="F:2,3-dihydroxybenzoate-serine ligase activity"/>
    <property type="evidence" value="ECO:0007669"/>
    <property type="project" value="TreeGrafter"/>
</dbReference>
<dbReference type="GO" id="GO:0005829">
    <property type="term" value="C:cytosol"/>
    <property type="evidence" value="ECO:0007669"/>
    <property type="project" value="TreeGrafter"/>
</dbReference>
<dbReference type="InterPro" id="IPR006162">
    <property type="entry name" value="Ppantetheine_attach_site"/>
</dbReference>
<dbReference type="PANTHER" id="PTHR45527">
    <property type="entry name" value="NONRIBOSOMAL PEPTIDE SYNTHETASE"/>
    <property type="match status" value="1"/>
</dbReference>
<dbReference type="Pfam" id="PF00668">
    <property type="entry name" value="Condensation"/>
    <property type="match status" value="1"/>
</dbReference>
<dbReference type="CDD" id="cd12116">
    <property type="entry name" value="A_NRPS_Ta1_like"/>
    <property type="match status" value="1"/>
</dbReference>
<dbReference type="Pfam" id="PF00550">
    <property type="entry name" value="PP-binding"/>
    <property type="match status" value="1"/>
</dbReference>
<dbReference type="NCBIfam" id="TIGR01733">
    <property type="entry name" value="AA-adenyl-dom"/>
    <property type="match status" value="1"/>
</dbReference>
<dbReference type="SMART" id="SM00824">
    <property type="entry name" value="PKS_TE"/>
    <property type="match status" value="1"/>
</dbReference>
<dbReference type="InterPro" id="IPR023213">
    <property type="entry name" value="CAT-like_dom_sf"/>
</dbReference>
<dbReference type="FunFam" id="3.30.300.30:FF:000010">
    <property type="entry name" value="Enterobactin synthetase component F"/>
    <property type="match status" value="1"/>
</dbReference>
<organism evidence="6 7">
    <name type="scientific">Lysobacter enzymogenes</name>
    <dbReference type="NCBI Taxonomy" id="69"/>
    <lineage>
        <taxon>Bacteria</taxon>
        <taxon>Pseudomonadati</taxon>
        <taxon>Pseudomonadota</taxon>
        <taxon>Gammaproteobacteria</taxon>
        <taxon>Lysobacterales</taxon>
        <taxon>Lysobacteraceae</taxon>
        <taxon>Lysobacter</taxon>
    </lineage>
</organism>
<dbReference type="InterPro" id="IPR000873">
    <property type="entry name" value="AMP-dep_synth/lig_dom"/>
</dbReference>
<keyword evidence="4" id="KW-0597">Phosphoprotein</keyword>
<dbReference type="Gene3D" id="3.30.300.30">
    <property type="match status" value="1"/>
</dbReference>
<dbReference type="SUPFAM" id="SSF56801">
    <property type="entry name" value="Acetyl-CoA synthetase-like"/>
    <property type="match status" value="1"/>
</dbReference>
<proteinExistence type="inferred from homology"/>
<dbReference type="GO" id="GO:0043041">
    <property type="term" value="P:amino acid activation for nonribosomal peptide biosynthetic process"/>
    <property type="evidence" value="ECO:0007669"/>
    <property type="project" value="TreeGrafter"/>
</dbReference>
<dbReference type="InterPro" id="IPR009081">
    <property type="entry name" value="PP-bd_ACP"/>
</dbReference>
<evidence type="ECO:0000259" key="5">
    <source>
        <dbReference type="PROSITE" id="PS50075"/>
    </source>
</evidence>
<dbReference type="FunFam" id="3.40.50.12780:FF:000012">
    <property type="entry name" value="Non-ribosomal peptide synthetase"/>
    <property type="match status" value="1"/>
</dbReference>
<comment type="cofactor">
    <cofactor evidence="1">
        <name>pantetheine 4'-phosphate</name>
        <dbReference type="ChEBI" id="CHEBI:47942"/>
    </cofactor>
</comment>
<dbReference type="PROSITE" id="PS50075">
    <property type="entry name" value="CARRIER"/>
    <property type="match status" value="1"/>
</dbReference>
<dbReference type="PROSITE" id="PS00455">
    <property type="entry name" value="AMP_BINDING"/>
    <property type="match status" value="1"/>
</dbReference>
<dbReference type="InterPro" id="IPR045851">
    <property type="entry name" value="AMP-bd_C_sf"/>
</dbReference>
<reference evidence="6 7" key="1">
    <citation type="submission" date="2018-10" db="EMBL/GenBank/DDBJ databases">
        <title>The genome of Lysobacter enzymogenes OH11.</title>
        <authorList>
            <person name="Liu F."/>
            <person name="Zhao Y."/>
            <person name="Qian G."/>
            <person name="Chen Y."/>
            <person name="Xu H."/>
        </authorList>
    </citation>
    <scope>NUCLEOTIDE SEQUENCE [LARGE SCALE GENOMIC DNA]</scope>
    <source>
        <strain evidence="6 7">OH11</strain>
    </source>
</reference>
<dbReference type="GO" id="GO:0009239">
    <property type="term" value="P:enterobactin biosynthetic process"/>
    <property type="evidence" value="ECO:0007669"/>
    <property type="project" value="TreeGrafter"/>
</dbReference>
<dbReference type="SUPFAM" id="SSF47336">
    <property type="entry name" value="ACP-like"/>
    <property type="match status" value="1"/>
</dbReference>
<dbReference type="FunFam" id="1.10.1200.10:FF:000005">
    <property type="entry name" value="Nonribosomal peptide synthetase 1"/>
    <property type="match status" value="1"/>
</dbReference>
<sequence>MNELHAPGLPLTTAQRGLWVGQKLASAEATLNIAEAVEIHGPVEPALFQRALRQFADEAEAVRARIVEHNGLPYQIVRERYEFDTPYIDFSAEPDPRAAADAWMQAEINRPVDLAHDPLWVGAIFKFADDLYCWYQRAHHTVYDGYSGGMAAKRLNELYCAYRDGVEPEPCGYGTLASLVEAEASYRDSDRYRRDREYWLEQLAGLPEAVTLARRRVRNNGGLRRSSGHVPEAGRERLAQIARDNGVSLPQVLIALIAAYYHRASGAHDLVFGMPVTGRASHALRSTPGMVANVVAIRLQMRADMSMSELFQQTSRTVKSALRHQQYRFEELRRDLGLVNPDQHMAWLGINIEPYDYNNFLGHRGSARNLHNGTAEDLTVFVFDRLDGQGLSFDFDANPTLYPAAELDEHKRRLMRLIDAVLETPDIALGAIDVLGADERVRLLTQWNDTDAPLRDTTALAEFRRQADASPDAVALVAGTSRLSYRELDESSTRLARRLVARGVRPGDTVAIALPRDEVLLSALLAVWKAGAAYLPLDPDAPMQRIALTLDDAAPSLLLTAPAFADAFAGRGLPLLFAHAQDERYDAQAADAPELPEAGGDHGAYVIYTSGSTGVPKGVEVGQRSFWNFLQAMQRELQPEPGQRYLAQTTITFDIAGLELFLPLTVGATVVLTTAEIARNPLALARLIDEQRIDAMQATPSLWRMLLANSDVRLQRVHALIGGEALSPELAAQLVRQARRLTNLYGPTETTVWSTAMEIDAQVLAAGDGAPPPIGRPLLNTQVYVLDAAGQPMPTGSVGELYIGGAGVARGYRNRDLLNAERFLPDPFRPGGRLYRTGDLARWRDDGTLEYLGRADQQVKIRGHRVELGEIETQLRGFDVVAEAAVALHRDAAGNALLTAYVVPAAGADAVPDALRRALAARLPDYMVPAAWIELAALPMTPSGKLDRKALRPPERSRQSAYVAPRTEAERKLATIWQRIFKLERVGIHDNFFELGGDSLTAAELVAALPRHFGSELSMGALFEGSTIAGLAAALERSGGDNDPLGALLALRGGAQERGGAQDRPAQERPLFCIHPVTGVGWAFTGMLRQLELPLYALQSRGLRGGALPGSIEEVAADYIAQMRKVQPHGPYRLLGWSLGGLIGHAVAAQLQREGDRVELLAMMDSYPFATEPATPDEAQQAQAVLKFLGFHHRLREAPQDMRALTELLCQEYEVFSNPLVQQVLKDDAKLIEHVAAVTRNNLSLARRYMPQRIDADVLFFDARRKERVDLDGLLHYRANAWQAHVAGRFEVHEVDCHHQTMLEPRAAAHIGRVLRERLHGAPAQPARADAPPPAALTAAAALVAAYS</sequence>
<dbReference type="Gene3D" id="3.40.50.1820">
    <property type="entry name" value="alpha/beta hydrolase"/>
    <property type="match status" value="1"/>
</dbReference>
<accession>A0A3N2RLQ4</accession>
<dbReference type="Pfam" id="PF00975">
    <property type="entry name" value="Thioesterase"/>
    <property type="match status" value="1"/>
</dbReference>
<dbReference type="SUPFAM" id="SSF53474">
    <property type="entry name" value="alpha/beta-Hydrolases"/>
    <property type="match status" value="1"/>
</dbReference>
<evidence type="ECO:0000256" key="3">
    <source>
        <dbReference type="ARBA" id="ARBA00022450"/>
    </source>
</evidence>
<keyword evidence="3" id="KW-0596">Phosphopantetheine</keyword>
<dbReference type="InterPro" id="IPR001031">
    <property type="entry name" value="Thioesterase"/>
</dbReference>
<dbReference type="InterPro" id="IPR020806">
    <property type="entry name" value="PKS_PP-bd"/>
</dbReference>
<dbReference type="InterPro" id="IPR025110">
    <property type="entry name" value="AMP-bd_C"/>
</dbReference>
<dbReference type="Pfam" id="PF00501">
    <property type="entry name" value="AMP-binding"/>
    <property type="match status" value="1"/>
</dbReference>
<dbReference type="InterPro" id="IPR001242">
    <property type="entry name" value="Condensation_dom"/>
</dbReference>
<evidence type="ECO:0000256" key="2">
    <source>
        <dbReference type="ARBA" id="ARBA00006432"/>
    </source>
</evidence>
<dbReference type="Gene3D" id="2.30.38.10">
    <property type="entry name" value="Luciferase, Domain 3"/>
    <property type="match status" value="1"/>
</dbReference>
<evidence type="ECO:0000256" key="1">
    <source>
        <dbReference type="ARBA" id="ARBA00001957"/>
    </source>
</evidence>
<dbReference type="Gene3D" id="3.40.50.980">
    <property type="match status" value="2"/>
</dbReference>
<comment type="similarity">
    <text evidence="2">Belongs to the ATP-dependent AMP-binding enzyme family.</text>
</comment>
<dbReference type="RefSeq" id="WP_123646404.1">
    <property type="nucleotide sequence ID" value="NZ_RCTY01000014.1"/>
</dbReference>
<dbReference type="InterPro" id="IPR020802">
    <property type="entry name" value="TesA-like"/>
</dbReference>
<dbReference type="Gene3D" id="3.30.559.30">
    <property type="entry name" value="Nonribosomal peptide synthetase, condensation domain"/>
    <property type="match status" value="1"/>
</dbReference>
<evidence type="ECO:0000313" key="6">
    <source>
        <dbReference type="EMBL" id="ROU08276.1"/>
    </source>
</evidence>
<feature type="domain" description="Carrier" evidence="5">
    <location>
        <begin position="964"/>
        <end position="1039"/>
    </location>
</feature>
<dbReference type="Proteomes" id="UP000275910">
    <property type="component" value="Unassembled WGS sequence"/>
</dbReference>
<dbReference type="SUPFAM" id="SSF52777">
    <property type="entry name" value="CoA-dependent acyltransferases"/>
    <property type="match status" value="2"/>
</dbReference>
<dbReference type="Gene3D" id="3.30.559.10">
    <property type="entry name" value="Chloramphenicol acetyltransferase-like domain"/>
    <property type="match status" value="1"/>
</dbReference>
<gene>
    <name evidence="6" type="ORF">D9T17_05020</name>
</gene>
<dbReference type="InterPro" id="IPR020845">
    <property type="entry name" value="AMP-binding_CS"/>
</dbReference>
<dbReference type="SMART" id="SM00823">
    <property type="entry name" value="PKS_PP"/>
    <property type="match status" value="1"/>
</dbReference>
<dbReference type="InterPro" id="IPR029058">
    <property type="entry name" value="AB_hydrolase_fold"/>
</dbReference>